<dbReference type="PROSITE" id="PS51257">
    <property type="entry name" value="PROKAR_LIPOPROTEIN"/>
    <property type="match status" value="1"/>
</dbReference>
<dbReference type="SUPFAM" id="SSF111369">
    <property type="entry name" value="HlyD-like secretion proteins"/>
    <property type="match status" value="1"/>
</dbReference>
<evidence type="ECO:0000259" key="3">
    <source>
        <dbReference type="Pfam" id="PF25954"/>
    </source>
</evidence>
<feature type="domain" description="Multidrug resistance protein MdtA-like barrel-sandwich hybrid" evidence="2">
    <location>
        <begin position="56"/>
        <end position="181"/>
    </location>
</feature>
<dbReference type="Proteomes" id="UP000075583">
    <property type="component" value="Unassembled WGS sequence"/>
</dbReference>
<dbReference type="NCBIfam" id="TIGR01730">
    <property type="entry name" value="RND_mfp"/>
    <property type="match status" value="1"/>
</dbReference>
<comment type="similarity">
    <text evidence="1">Belongs to the membrane fusion protein (MFP) (TC 8.A.1) family.</text>
</comment>
<dbReference type="Gene3D" id="2.40.420.20">
    <property type="match status" value="1"/>
</dbReference>
<feature type="domain" description="CusB-like beta-barrel" evidence="3">
    <location>
        <begin position="188"/>
        <end position="262"/>
    </location>
</feature>
<dbReference type="RefSeq" id="WP_062592156.1">
    <property type="nucleotide sequence ID" value="NZ_LQZQ01000045.1"/>
</dbReference>
<sequence length="340" mass="36478">MKHLIAIAALVLLLTSCSDKPEKITVEVIPKVTLSNLKRTSTKEVLNYSGTIKADNTVSIGFAVPGRVSEVHVQEGQKVEKGQLLASIEEISYQNAFDIANASLEQANDNFTRLNGLYEKGSLPERDFIAVKVASTQASANKNLAAKNLADTKLYAPFSGVITAKLTELGATAAPGVPAFTLMKTDKVYAKASITESEISKLKIGTSAQIEVASLGEIFDGKVAIVNPSADALTRTFNVKVRLDNSDNKLLPGMISNIKIETDNEINIISIPPEAVVRDANNIVYVFVVKDNKAIRKRVTLGGFNGNEIVVTDGLAEQDAIVIAGHRTLKDGQTITVRSN</sequence>
<dbReference type="InterPro" id="IPR058792">
    <property type="entry name" value="Beta-barrel_RND_2"/>
</dbReference>
<name>A0A150X7Y5_ROSEK</name>
<evidence type="ECO:0000259" key="4">
    <source>
        <dbReference type="Pfam" id="PF25989"/>
    </source>
</evidence>
<dbReference type="OrthoDB" id="9806939at2"/>
<evidence type="ECO:0000256" key="1">
    <source>
        <dbReference type="ARBA" id="ARBA00009477"/>
    </source>
</evidence>
<dbReference type="PANTHER" id="PTHR30469:SF15">
    <property type="entry name" value="HLYD FAMILY OF SECRETION PROTEINS"/>
    <property type="match status" value="1"/>
</dbReference>
<dbReference type="AlphaFoldDB" id="A0A150X7Y5"/>
<dbReference type="Pfam" id="PF25989">
    <property type="entry name" value="YknX_C"/>
    <property type="match status" value="1"/>
</dbReference>
<dbReference type="InterPro" id="IPR058637">
    <property type="entry name" value="YknX-like_C"/>
</dbReference>
<proteinExistence type="inferred from homology"/>
<feature type="domain" description="YknX-like C-terminal permuted SH3-like" evidence="4">
    <location>
        <begin position="270"/>
        <end position="337"/>
    </location>
</feature>
<evidence type="ECO:0000259" key="2">
    <source>
        <dbReference type="Pfam" id="PF25917"/>
    </source>
</evidence>
<dbReference type="STRING" id="279360.MB14_06250"/>
<dbReference type="InterPro" id="IPR058625">
    <property type="entry name" value="MdtA-like_BSH"/>
</dbReference>
<accession>A0A150X7Y5</accession>
<dbReference type="EMBL" id="LQZQ01000045">
    <property type="protein sequence ID" value="KYG74803.1"/>
    <property type="molecule type" value="Genomic_DNA"/>
</dbReference>
<evidence type="ECO:0000313" key="6">
    <source>
        <dbReference type="Proteomes" id="UP000075583"/>
    </source>
</evidence>
<dbReference type="GO" id="GO:1990281">
    <property type="term" value="C:efflux pump complex"/>
    <property type="evidence" value="ECO:0007669"/>
    <property type="project" value="TreeGrafter"/>
</dbReference>
<dbReference type="Pfam" id="PF25917">
    <property type="entry name" value="BSH_RND"/>
    <property type="match status" value="1"/>
</dbReference>
<evidence type="ECO:0000313" key="5">
    <source>
        <dbReference type="EMBL" id="KYG74803.1"/>
    </source>
</evidence>
<dbReference type="Pfam" id="PF25954">
    <property type="entry name" value="Beta-barrel_RND_2"/>
    <property type="match status" value="1"/>
</dbReference>
<dbReference type="GO" id="GO:0015562">
    <property type="term" value="F:efflux transmembrane transporter activity"/>
    <property type="evidence" value="ECO:0007669"/>
    <property type="project" value="TreeGrafter"/>
</dbReference>
<gene>
    <name evidence="5" type="ORF">MB14_06250</name>
</gene>
<dbReference type="Gene3D" id="1.10.287.470">
    <property type="entry name" value="Helix hairpin bin"/>
    <property type="match status" value="1"/>
</dbReference>
<dbReference type="Gene3D" id="2.40.30.170">
    <property type="match status" value="1"/>
</dbReference>
<dbReference type="PANTHER" id="PTHR30469">
    <property type="entry name" value="MULTIDRUG RESISTANCE PROTEIN MDTA"/>
    <property type="match status" value="1"/>
</dbReference>
<keyword evidence="6" id="KW-1185">Reference proteome</keyword>
<dbReference type="InterPro" id="IPR006143">
    <property type="entry name" value="RND_pump_MFP"/>
</dbReference>
<comment type="caution">
    <text evidence="5">The sequence shown here is derived from an EMBL/GenBank/DDBJ whole genome shotgun (WGS) entry which is preliminary data.</text>
</comment>
<dbReference type="Gene3D" id="2.40.50.100">
    <property type="match status" value="1"/>
</dbReference>
<organism evidence="5 6">
    <name type="scientific">Roseivirga ehrenbergii (strain DSM 102268 / JCM 13514 / KCTC 12282 / NCIMB 14502 / KMM 6017)</name>
    <dbReference type="NCBI Taxonomy" id="279360"/>
    <lineage>
        <taxon>Bacteria</taxon>
        <taxon>Pseudomonadati</taxon>
        <taxon>Bacteroidota</taxon>
        <taxon>Cytophagia</taxon>
        <taxon>Cytophagales</taxon>
        <taxon>Roseivirgaceae</taxon>
        <taxon>Roseivirga</taxon>
    </lineage>
</organism>
<reference evidence="5" key="1">
    <citation type="submission" date="2016-01" db="EMBL/GenBank/DDBJ databases">
        <title>Genome sequencing of Roseivirga ehrenbergii KMM 6017.</title>
        <authorList>
            <person name="Selvaratnam C."/>
            <person name="Thevarajoo S."/>
            <person name="Goh K.M."/>
            <person name="Ee R."/>
            <person name="Chan K.-G."/>
            <person name="Chong C.S."/>
        </authorList>
    </citation>
    <scope>NUCLEOTIDE SEQUENCE [LARGE SCALE GENOMIC DNA]</scope>
    <source>
        <strain evidence="5">KMM 6017</strain>
    </source>
</reference>
<protein>
    <submittedName>
        <fullName evidence="5">Uncharacterized protein</fullName>
    </submittedName>
</protein>